<dbReference type="Proteomes" id="UP000824221">
    <property type="component" value="Unassembled WGS sequence"/>
</dbReference>
<feature type="region of interest" description="Disordered" evidence="1">
    <location>
        <begin position="29"/>
        <end position="49"/>
    </location>
</feature>
<gene>
    <name evidence="3" type="ORF">H9797_00865</name>
</gene>
<feature type="compositionally biased region" description="Gly residues" evidence="1">
    <location>
        <begin position="29"/>
        <end position="44"/>
    </location>
</feature>
<name>A0A9D2KDU2_9FIRM</name>
<sequence>MKKWFKLFAALCLAAVLCVPLAACEWGSESGGSENGGSENGGNLGDPSAVRTTVTEEEWNAAVYGDLVYSGIDGFLYDPKANVTIVSATSMTGENGEVEKHRIVVQIDGNKRYYKLNMEQTIGAESEELTMEGYAELLSYPEDGEGIFVMNVYSKDENGVWTVERQESTLGTDDESIDISPYEQVLAYENFTYNASLRQYEARDLVFDYGKAWEEEFGEEFYGELIYTFELFTFRFENGKLICREEQGKVEADGFVGSYVGDVTYSYGTASVTLPVVGE</sequence>
<organism evidence="3 4">
    <name type="scientific">Candidatus Gallimonas gallistercoris</name>
    <dbReference type="NCBI Taxonomy" id="2838602"/>
    <lineage>
        <taxon>Bacteria</taxon>
        <taxon>Bacillati</taxon>
        <taxon>Bacillota</taxon>
        <taxon>Clostridia</taxon>
        <taxon>Candidatus Gallimonas</taxon>
    </lineage>
</organism>
<evidence type="ECO:0000313" key="3">
    <source>
        <dbReference type="EMBL" id="HJA01919.1"/>
    </source>
</evidence>
<reference evidence="3" key="1">
    <citation type="journal article" date="2021" name="PeerJ">
        <title>Extensive microbial diversity within the chicken gut microbiome revealed by metagenomics and culture.</title>
        <authorList>
            <person name="Gilroy R."/>
            <person name="Ravi A."/>
            <person name="Getino M."/>
            <person name="Pursley I."/>
            <person name="Horton D.L."/>
            <person name="Alikhan N.F."/>
            <person name="Baker D."/>
            <person name="Gharbi K."/>
            <person name="Hall N."/>
            <person name="Watson M."/>
            <person name="Adriaenssens E.M."/>
            <person name="Foster-Nyarko E."/>
            <person name="Jarju S."/>
            <person name="Secka A."/>
            <person name="Antonio M."/>
            <person name="Oren A."/>
            <person name="Chaudhuri R.R."/>
            <person name="La Ragione R."/>
            <person name="Hildebrand F."/>
            <person name="Pallen M.J."/>
        </authorList>
    </citation>
    <scope>NUCLEOTIDE SEQUENCE</scope>
    <source>
        <strain evidence="3">CHK156-179</strain>
    </source>
</reference>
<reference evidence="3" key="2">
    <citation type="submission" date="2021-04" db="EMBL/GenBank/DDBJ databases">
        <authorList>
            <person name="Gilroy R."/>
        </authorList>
    </citation>
    <scope>NUCLEOTIDE SEQUENCE</scope>
    <source>
        <strain evidence="3">CHK156-179</strain>
    </source>
</reference>
<feature type="chain" id="PRO_5039483474" description="Lipoprotein" evidence="2">
    <location>
        <begin position="23"/>
        <end position="279"/>
    </location>
</feature>
<evidence type="ECO:0008006" key="5">
    <source>
        <dbReference type="Google" id="ProtNLM"/>
    </source>
</evidence>
<dbReference type="EMBL" id="DXAJ01000018">
    <property type="protein sequence ID" value="HJA01919.1"/>
    <property type="molecule type" value="Genomic_DNA"/>
</dbReference>
<accession>A0A9D2KDU2</accession>
<dbReference type="AlphaFoldDB" id="A0A9D2KDU2"/>
<comment type="caution">
    <text evidence="3">The sequence shown here is derived from an EMBL/GenBank/DDBJ whole genome shotgun (WGS) entry which is preliminary data.</text>
</comment>
<protein>
    <recommendedName>
        <fullName evidence="5">Lipoprotein</fullName>
    </recommendedName>
</protein>
<proteinExistence type="predicted"/>
<evidence type="ECO:0000256" key="1">
    <source>
        <dbReference type="SAM" id="MobiDB-lite"/>
    </source>
</evidence>
<evidence type="ECO:0000256" key="2">
    <source>
        <dbReference type="SAM" id="SignalP"/>
    </source>
</evidence>
<feature type="signal peptide" evidence="2">
    <location>
        <begin position="1"/>
        <end position="22"/>
    </location>
</feature>
<evidence type="ECO:0000313" key="4">
    <source>
        <dbReference type="Proteomes" id="UP000824221"/>
    </source>
</evidence>
<keyword evidence="2" id="KW-0732">Signal</keyword>